<evidence type="ECO:0000313" key="4">
    <source>
        <dbReference type="Proteomes" id="UP000016498"/>
    </source>
</evidence>
<sequence length="793" mass="85866">MNTHEVARSIPETLRRRTFILEELTRQTAPERVADLATARLLAVVAEQPPQAVVTLTLSAERDGEVVVRVDAVGAGSTFDEDLRWCSEGVHSWKEDVAATPSCPAPAVLCEVVAEAAVRPRFMPSASPELGRTGGSPLLVLDGTVGSSDPTAGRSLSTWPNQLTTSGIPLVRVLRSTGGSVRVHLASASEVERLMLEDMLLRTEGRASMESTMRYLGVPVRMRVLVGVDDGSSIPARLAATLGWLASDIALRTVDTPQERHRLWHGSEGFLEGHAVPRGMAQGLVRVPVAGEVTEVIGLRCSTSTVPDVPLAEAFPEDGIRLGTGLDSAGREVEVAMGVIQTTQHMHVIGASGSGKTTFTAAVIGECVRQGMGVTVIDPHGPQVDRLLRELVLPQGRRLHVVRVGDLGHPVPMNPFSGRAHDLVTAEIIEMFYEIYDPHRKGIIGPRFERCFRQVMDALHLLLGDRATISLVPEVLLDRERVRLVAGAVSAKDPILARALRSELVENTSDEFSDLLAWVTSKFDRLVRSRLMRNVMGSGMEMIDVSEVMRRGDVLLIDLAAPRVGAEQARFIGMTWLMEHTMAMGERRDWELPHLVAVDEVQLFSAGGLPEMLAEGRKFGMSLLLAHQHMGQLSPTLAEALEANASSVVALRASLQGAPRVAERIGTWTGGSLSRLPNMRAATTLATPAGQTQAFTLRVDHNERVMAAEQSDPGAGEARAQQAEADFRQRLAALGTVHPLTGDDLEAMIRKNRQRSTSTSSSGSPGKSFLEEWLEKRARMQEEAGKTSSDEPA</sequence>
<dbReference type="AlphaFoldDB" id="U1PF18"/>
<dbReference type="InterPro" id="IPR002789">
    <property type="entry name" value="HerA_central"/>
</dbReference>
<dbReference type="Gene3D" id="3.40.50.300">
    <property type="entry name" value="P-loop containing nucleotide triphosphate hydrolases"/>
    <property type="match status" value="2"/>
</dbReference>
<reference evidence="3 4" key="1">
    <citation type="submission" date="2013-06" db="EMBL/GenBank/DDBJ databases">
        <authorList>
            <person name="Weinstock G."/>
            <person name="Sodergren E."/>
            <person name="Lobos E.A."/>
            <person name="Fulton L."/>
            <person name="Fulton R."/>
            <person name="Courtney L."/>
            <person name="Fronick C."/>
            <person name="O'Laughlin M."/>
            <person name="Godfrey J."/>
            <person name="Wilson R.M."/>
            <person name="Miner T."/>
            <person name="Farmer C."/>
            <person name="Delehaunty K."/>
            <person name="Cordes M."/>
            <person name="Minx P."/>
            <person name="Tomlinson C."/>
            <person name="Chen J."/>
            <person name="Wollam A."/>
            <person name="Pepin K.H."/>
            <person name="Bhonagiri V."/>
            <person name="Zhang X."/>
            <person name="Warren W."/>
            <person name="Mitreva M."/>
            <person name="Mardis E.R."/>
            <person name="Wilson R.K."/>
        </authorList>
    </citation>
    <scope>NUCLEOTIDE SEQUENCE [LARGE SCALE GENOMIC DNA]</scope>
    <source>
        <strain evidence="3 4">F0510</strain>
    </source>
</reference>
<evidence type="ECO:0000256" key="1">
    <source>
        <dbReference type="SAM" id="MobiDB-lite"/>
    </source>
</evidence>
<feature type="compositionally biased region" description="Basic and acidic residues" evidence="1">
    <location>
        <begin position="769"/>
        <end position="793"/>
    </location>
</feature>
<organism evidence="3 4">
    <name type="scientific">Actinomyces johnsonii F0510</name>
    <dbReference type="NCBI Taxonomy" id="1227262"/>
    <lineage>
        <taxon>Bacteria</taxon>
        <taxon>Bacillati</taxon>
        <taxon>Actinomycetota</taxon>
        <taxon>Actinomycetes</taxon>
        <taxon>Actinomycetales</taxon>
        <taxon>Actinomycetaceae</taxon>
        <taxon>Actinomyces</taxon>
    </lineage>
</organism>
<feature type="domain" description="Helicase HerA central" evidence="2">
    <location>
        <begin position="323"/>
        <end position="381"/>
    </location>
</feature>
<dbReference type="PANTHER" id="PTHR42957">
    <property type="entry name" value="HELICASE MJ1565-RELATED"/>
    <property type="match status" value="1"/>
</dbReference>
<protein>
    <recommendedName>
        <fullName evidence="2">Helicase HerA central domain-containing protein</fullName>
    </recommendedName>
</protein>
<dbReference type="SUPFAM" id="SSF52540">
    <property type="entry name" value="P-loop containing nucleoside triphosphate hydrolases"/>
    <property type="match status" value="1"/>
</dbReference>
<feature type="region of interest" description="Disordered" evidence="1">
    <location>
        <begin position="749"/>
        <end position="793"/>
    </location>
</feature>
<gene>
    <name evidence="3" type="ORF">HMPREF1549_03320</name>
</gene>
<dbReference type="InterPro" id="IPR027417">
    <property type="entry name" value="P-loop_NTPase"/>
</dbReference>
<feature type="compositionally biased region" description="Low complexity" evidence="1">
    <location>
        <begin position="756"/>
        <end position="768"/>
    </location>
</feature>
<dbReference type="Proteomes" id="UP000016498">
    <property type="component" value="Unassembled WGS sequence"/>
</dbReference>
<evidence type="ECO:0000259" key="2">
    <source>
        <dbReference type="Pfam" id="PF01935"/>
    </source>
</evidence>
<dbReference type="EMBL" id="AWSD01000410">
    <property type="protein sequence ID" value="ERH15185.1"/>
    <property type="molecule type" value="Genomic_DNA"/>
</dbReference>
<dbReference type="Pfam" id="PF01935">
    <property type="entry name" value="DUF87"/>
    <property type="match status" value="1"/>
</dbReference>
<evidence type="ECO:0000313" key="3">
    <source>
        <dbReference type="EMBL" id="ERH15185.1"/>
    </source>
</evidence>
<dbReference type="InterPro" id="IPR008571">
    <property type="entry name" value="HerA-like"/>
</dbReference>
<accession>U1PF18</accession>
<proteinExistence type="predicted"/>
<name>U1PF18_9ACTO</name>
<dbReference type="HOGENOM" id="CLU_354003_0_0_11"/>
<dbReference type="PATRIC" id="fig|1227262.3.peg.2686"/>
<dbReference type="OrthoDB" id="3258326at2"/>
<dbReference type="RefSeq" id="WP_021604772.1">
    <property type="nucleotide sequence ID" value="NZ_KE951514.1"/>
</dbReference>
<comment type="caution">
    <text evidence="3">The sequence shown here is derived from an EMBL/GenBank/DDBJ whole genome shotgun (WGS) entry which is preliminary data.</text>
</comment>
<dbReference type="PANTHER" id="PTHR42957:SF1">
    <property type="entry name" value="HELICASE MJ1565-RELATED"/>
    <property type="match status" value="1"/>
</dbReference>